<dbReference type="InterPro" id="IPR001590">
    <property type="entry name" value="Peptidase_M12B"/>
</dbReference>
<feature type="binding site" evidence="3">
    <location>
        <position position="193"/>
    </location>
    <ligand>
        <name>Zn(2+)</name>
        <dbReference type="ChEBI" id="CHEBI:29105"/>
        <note>catalytic</note>
    </ligand>
</feature>
<dbReference type="GO" id="GO:0046872">
    <property type="term" value="F:metal ion binding"/>
    <property type="evidence" value="ECO:0007669"/>
    <property type="project" value="UniProtKB-KW"/>
</dbReference>
<dbReference type="Gene3D" id="3.40.390.10">
    <property type="entry name" value="Collagenase (Catalytic Domain)"/>
    <property type="match status" value="1"/>
</dbReference>
<dbReference type="Pfam" id="PF01421">
    <property type="entry name" value="Reprolysin"/>
    <property type="match status" value="1"/>
</dbReference>
<evidence type="ECO:0000256" key="3">
    <source>
        <dbReference type="PROSITE-ProRule" id="PRU00276"/>
    </source>
</evidence>
<dbReference type="GO" id="GO:0004222">
    <property type="term" value="F:metalloendopeptidase activity"/>
    <property type="evidence" value="ECO:0007669"/>
    <property type="project" value="InterPro"/>
</dbReference>
<dbReference type="SUPFAM" id="SSF55486">
    <property type="entry name" value="Metalloproteases ('zincins'), catalytic domain"/>
    <property type="match status" value="1"/>
</dbReference>
<feature type="domain" description="Peptidase M12B" evidence="5">
    <location>
        <begin position="55"/>
        <end position="248"/>
    </location>
</feature>
<dbReference type="InterPro" id="IPR024079">
    <property type="entry name" value="MetalloPept_cat_dom_sf"/>
</dbReference>
<dbReference type="AlphaFoldDB" id="A0A0R3TX05"/>
<dbReference type="CDD" id="cd04269">
    <property type="entry name" value="ZnMc_adamalysin_II_like"/>
    <property type="match status" value="1"/>
</dbReference>
<feature type="domain" description="Disintegrin" evidence="4">
    <location>
        <begin position="296"/>
        <end position="396"/>
    </location>
</feature>
<dbReference type="PROSITE" id="PS50215">
    <property type="entry name" value="ADAM_MEPRO"/>
    <property type="match status" value="1"/>
</dbReference>
<name>A0A0R3TX05_RODNA</name>
<evidence type="ECO:0000313" key="6">
    <source>
        <dbReference type="EMBL" id="VDO12921.1"/>
    </source>
</evidence>
<proteinExistence type="predicted"/>
<protein>
    <submittedName>
        <fullName evidence="8">Peptidase M12B domain-containing protein</fullName>
    </submittedName>
</protein>
<keyword evidence="3" id="KW-0479">Metal-binding</keyword>
<dbReference type="WBParaSite" id="HNAJ_0001239301-mRNA-1">
    <property type="protein sequence ID" value="HNAJ_0001239301-mRNA-1"/>
    <property type="gene ID" value="HNAJ_0001239301"/>
</dbReference>
<evidence type="ECO:0000313" key="7">
    <source>
        <dbReference type="Proteomes" id="UP000278807"/>
    </source>
</evidence>
<feature type="binding site" evidence="3">
    <location>
        <position position="199"/>
    </location>
    <ligand>
        <name>Zn(2+)</name>
        <dbReference type="ChEBI" id="CHEBI:29105"/>
        <note>catalytic</note>
    </ligand>
</feature>
<evidence type="ECO:0000259" key="4">
    <source>
        <dbReference type="PROSITE" id="PS50214"/>
    </source>
</evidence>
<feature type="binding site" evidence="3">
    <location>
        <position position="189"/>
    </location>
    <ligand>
        <name>Zn(2+)</name>
        <dbReference type="ChEBI" id="CHEBI:29105"/>
        <note>catalytic</note>
    </ligand>
</feature>
<evidence type="ECO:0000313" key="8">
    <source>
        <dbReference type="WBParaSite" id="HNAJ_0001239301-mRNA-1"/>
    </source>
</evidence>
<dbReference type="InterPro" id="IPR001762">
    <property type="entry name" value="Disintegrin_dom"/>
</dbReference>
<keyword evidence="3" id="KW-0862">Zinc</keyword>
<dbReference type="InterPro" id="IPR036436">
    <property type="entry name" value="Disintegrin_dom_sf"/>
</dbReference>
<keyword evidence="1 3" id="KW-1015">Disulfide bond</keyword>
<dbReference type="STRING" id="102285.A0A0R3TX05"/>
<sequence length="415" mass="46017">MGGSLLRVPQFLPYVVSWITDQMPQLPQCPLACFLPMILLRPVRVFHRPGENAPYIVELYVVADEKFVSSFSHDVARVVTRVNSIFKVVNSVFTRFNVQFVIVGLEIWEKNRVNLEAEEHFLRTLASFKRTEVNTRHDCLLALLGDDDQSSTTRGRANSQVMCKYSSCVSFVRDSPYMEVNETARTAAHELGHTFGLRHDTEDCECQGCIMATGVEFGTATMGWSPCSVRDMPNLLHYGMGACLHDIPVQSHTSLLPRQSREVDVNGPSSIHTYTIINTQRGTPELLQSTPLPLKVSLCGNGKLDPGEECDCGDSETCPIEVQACCDVGTCKFREGAECASGPCCDIRTVYGDPSKTTCKLKSSGTKCRDVGNSCDLPEYCDGQSEWCPADVYKTDGETCYTKEGYRVCFVFPLA</sequence>
<dbReference type="PANTHER" id="PTHR11905">
    <property type="entry name" value="ADAM A DISINTEGRIN AND METALLOPROTEASE DOMAIN"/>
    <property type="match status" value="1"/>
</dbReference>
<dbReference type="EMBL" id="UZAE01014257">
    <property type="protein sequence ID" value="VDO12921.1"/>
    <property type="molecule type" value="Genomic_DNA"/>
</dbReference>
<organism evidence="8">
    <name type="scientific">Rodentolepis nana</name>
    <name type="common">Dwarf tapeworm</name>
    <name type="synonym">Hymenolepis nana</name>
    <dbReference type="NCBI Taxonomy" id="102285"/>
    <lineage>
        <taxon>Eukaryota</taxon>
        <taxon>Metazoa</taxon>
        <taxon>Spiralia</taxon>
        <taxon>Lophotrochozoa</taxon>
        <taxon>Platyhelminthes</taxon>
        <taxon>Cestoda</taxon>
        <taxon>Eucestoda</taxon>
        <taxon>Cyclophyllidea</taxon>
        <taxon>Hymenolepididae</taxon>
        <taxon>Rodentolepis</taxon>
    </lineage>
</organism>
<accession>A0A0R3TX05</accession>
<dbReference type="InterPro" id="IPR034027">
    <property type="entry name" value="Reprolysin_adamalysin"/>
</dbReference>
<dbReference type="PROSITE" id="PS50214">
    <property type="entry name" value="DISINTEGRIN_2"/>
    <property type="match status" value="1"/>
</dbReference>
<dbReference type="GO" id="GO:0006508">
    <property type="term" value="P:proteolysis"/>
    <property type="evidence" value="ECO:0007669"/>
    <property type="project" value="InterPro"/>
</dbReference>
<evidence type="ECO:0000256" key="2">
    <source>
        <dbReference type="PROSITE-ProRule" id="PRU00068"/>
    </source>
</evidence>
<evidence type="ECO:0000259" key="5">
    <source>
        <dbReference type="PROSITE" id="PS50215"/>
    </source>
</evidence>
<keyword evidence="7" id="KW-1185">Reference proteome</keyword>
<feature type="active site" evidence="3">
    <location>
        <position position="190"/>
    </location>
</feature>
<comment type="caution">
    <text evidence="3">Lacks conserved residue(s) required for the propagation of feature annotation.</text>
</comment>
<reference evidence="8" key="1">
    <citation type="submission" date="2017-02" db="UniProtKB">
        <authorList>
            <consortium name="WormBaseParasite"/>
        </authorList>
    </citation>
    <scope>IDENTIFICATION</scope>
</reference>
<dbReference type="SUPFAM" id="SSF57552">
    <property type="entry name" value="Blood coagulation inhibitor (disintegrin)"/>
    <property type="match status" value="1"/>
</dbReference>
<dbReference type="PANTHER" id="PTHR11905:SF247">
    <property type="entry name" value="PEPTIDASE M12B DOMAIN-CONTAINING PROTEIN"/>
    <property type="match status" value="1"/>
</dbReference>
<feature type="disulfide bond" evidence="3">
    <location>
        <begin position="163"/>
        <end position="243"/>
    </location>
</feature>
<dbReference type="Gene3D" id="4.10.70.10">
    <property type="entry name" value="Disintegrin domain"/>
    <property type="match status" value="1"/>
</dbReference>
<dbReference type="OrthoDB" id="5951731at2759"/>
<dbReference type="Pfam" id="PF00200">
    <property type="entry name" value="Disintegrin"/>
    <property type="match status" value="1"/>
</dbReference>
<evidence type="ECO:0000256" key="1">
    <source>
        <dbReference type="ARBA" id="ARBA00023157"/>
    </source>
</evidence>
<dbReference type="SMART" id="SM00050">
    <property type="entry name" value="DISIN"/>
    <property type="match status" value="1"/>
</dbReference>
<dbReference type="Proteomes" id="UP000278807">
    <property type="component" value="Unassembled WGS sequence"/>
</dbReference>
<feature type="disulfide bond" evidence="2">
    <location>
        <begin position="368"/>
        <end position="388"/>
    </location>
</feature>
<reference evidence="6 7" key="2">
    <citation type="submission" date="2018-11" db="EMBL/GenBank/DDBJ databases">
        <authorList>
            <consortium name="Pathogen Informatics"/>
        </authorList>
    </citation>
    <scope>NUCLEOTIDE SEQUENCE [LARGE SCALE GENOMIC DNA]</scope>
</reference>
<gene>
    <name evidence="6" type="ORF">HNAJ_LOCUS12378</name>
</gene>